<comment type="caution">
    <text evidence="2">The sequence shown here is derived from an EMBL/GenBank/DDBJ whole genome shotgun (WGS) entry which is preliminary data.</text>
</comment>
<keyword evidence="1" id="KW-0732">Signal</keyword>
<dbReference type="EMBL" id="VBAN01000292">
    <property type="protein sequence ID" value="TMI79917.1"/>
    <property type="molecule type" value="Genomic_DNA"/>
</dbReference>
<evidence type="ECO:0008006" key="4">
    <source>
        <dbReference type="Google" id="ProtNLM"/>
    </source>
</evidence>
<evidence type="ECO:0000256" key="1">
    <source>
        <dbReference type="SAM" id="SignalP"/>
    </source>
</evidence>
<evidence type="ECO:0000313" key="2">
    <source>
        <dbReference type="EMBL" id="TMI79917.1"/>
    </source>
</evidence>
<name>A0A537J8Q4_9BACT</name>
<protein>
    <recommendedName>
        <fullName evidence="4">PEP-CTERM sorting domain-containing protein</fullName>
    </recommendedName>
</protein>
<gene>
    <name evidence="2" type="ORF">E6H03_09360</name>
</gene>
<feature type="chain" id="PRO_5021733585" description="PEP-CTERM sorting domain-containing protein" evidence="1">
    <location>
        <begin position="29"/>
        <end position="179"/>
    </location>
</feature>
<organism evidence="2 3">
    <name type="scientific">Candidatus Segetimicrobium genomatis</name>
    <dbReference type="NCBI Taxonomy" id="2569760"/>
    <lineage>
        <taxon>Bacteria</taxon>
        <taxon>Bacillati</taxon>
        <taxon>Candidatus Sysuimicrobiota</taxon>
        <taxon>Candidatus Sysuimicrobiia</taxon>
        <taxon>Candidatus Sysuimicrobiales</taxon>
        <taxon>Candidatus Segetimicrobiaceae</taxon>
        <taxon>Candidatus Segetimicrobium</taxon>
    </lineage>
</organism>
<feature type="signal peptide" evidence="1">
    <location>
        <begin position="1"/>
        <end position="28"/>
    </location>
</feature>
<dbReference type="Proteomes" id="UP000318093">
    <property type="component" value="Unassembled WGS sequence"/>
</dbReference>
<accession>A0A537J8Q4</accession>
<reference evidence="2 3" key="1">
    <citation type="journal article" date="2019" name="Nat. Microbiol.">
        <title>Mediterranean grassland soil C-N compound turnover is dependent on rainfall and depth, and is mediated by genomically divergent microorganisms.</title>
        <authorList>
            <person name="Diamond S."/>
            <person name="Andeer P.F."/>
            <person name="Li Z."/>
            <person name="Crits-Christoph A."/>
            <person name="Burstein D."/>
            <person name="Anantharaman K."/>
            <person name="Lane K.R."/>
            <person name="Thomas B.C."/>
            <person name="Pan C."/>
            <person name="Northen T.R."/>
            <person name="Banfield J.F."/>
        </authorList>
    </citation>
    <scope>NUCLEOTIDE SEQUENCE [LARGE SCALE GENOMIC DNA]</scope>
    <source>
        <strain evidence="2">NP_6</strain>
    </source>
</reference>
<dbReference type="AlphaFoldDB" id="A0A537J8Q4"/>
<sequence>MRRSFFAPLVVVGLGILAVTGMPTSALAVSFHDDFTPSPSPLWNNYSGNWTASGGMYYPQVPNNNPYAISSLPFDATDLTVSVTVNNLADGGIFLHSDGTNNNGVLLVLGGNGFGQGNRAPGAGSSIYWHVIQNGVAGPKLDETTGVFTPSATYDIRATVSGNTYSAFVRAIAHFRMVG</sequence>
<evidence type="ECO:0000313" key="3">
    <source>
        <dbReference type="Proteomes" id="UP000318093"/>
    </source>
</evidence>
<proteinExistence type="predicted"/>
<dbReference type="Gene3D" id="2.60.120.560">
    <property type="entry name" value="Exo-inulinase, domain 1"/>
    <property type="match status" value="1"/>
</dbReference>